<keyword evidence="13" id="KW-0325">Glycoprotein</keyword>
<keyword evidence="11" id="KW-0735">Signal-anchor</keyword>
<evidence type="ECO:0000256" key="11">
    <source>
        <dbReference type="ARBA" id="ARBA00022968"/>
    </source>
</evidence>
<comment type="subcellular location">
    <subcellularLocation>
        <location evidence="3">Cell membrane</location>
        <topology evidence="3">Single-pass type II membrane protein</topology>
    </subcellularLocation>
    <subcellularLocation>
        <location evidence="2">Secreted</location>
        <location evidence="2">Cell wall</location>
    </subcellularLocation>
</comment>
<dbReference type="Pfam" id="PF00332">
    <property type="entry name" value="Glyco_hydro_17"/>
    <property type="match status" value="1"/>
</dbReference>
<dbReference type="GO" id="GO:0071555">
    <property type="term" value="P:cell wall organization"/>
    <property type="evidence" value="ECO:0007669"/>
    <property type="project" value="UniProtKB-KW"/>
</dbReference>
<keyword evidence="15" id="KW-0961">Cell wall biogenesis/degradation</keyword>
<evidence type="ECO:0000256" key="8">
    <source>
        <dbReference type="ARBA" id="ARBA00022525"/>
    </source>
</evidence>
<dbReference type="EMBL" id="KN847475">
    <property type="protein sequence ID" value="KIX09507.1"/>
    <property type="molecule type" value="Genomic_DNA"/>
</dbReference>
<evidence type="ECO:0000256" key="7">
    <source>
        <dbReference type="ARBA" id="ARBA00022512"/>
    </source>
</evidence>
<feature type="compositionally biased region" description="Pro residues" evidence="21">
    <location>
        <begin position="45"/>
        <end position="61"/>
    </location>
</feature>
<feature type="compositionally biased region" description="Low complexity" evidence="21">
    <location>
        <begin position="19"/>
        <end position="34"/>
    </location>
</feature>
<dbReference type="GO" id="GO:0005886">
    <property type="term" value="C:plasma membrane"/>
    <property type="evidence" value="ECO:0007669"/>
    <property type="project" value="UniProtKB-SubCell"/>
</dbReference>
<keyword evidence="8" id="KW-0964">Secreted</keyword>
<evidence type="ECO:0000256" key="2">
    <source>
        <dbReference type="ARBA" id="ARBA00004191"/>
    </source>
</evidence>
<dbReference type="PANTHER" id="PTHR16631">
    <property type="entry name" value="GLUCAN 1,3-BETA-GLUCOSIDASE"/>
    <property type="match status" value="1"/>
</dbReference>
<sequence length="751" mass="81359">MSNGRTFSFETQDDETLNRRGQQQRPHQSQPYQPYHDSLPRDIVSPPPRYPSNSPPPPANPFSPSTSPRRHPVPPDTRLLSDDSPSRGLSRRPGPAINYDDMPPPPPPPHRASPNRLSRDDSGGSRLYRPYSDVTAGTDNFGEQVAGGGIHSGAPGMADHNPREGGLGAVRSIPQSYSPYDRGYSRDTSPYRQQQLLPPSRLSERNSYGSSFALAAGAATPGTITPPGSPGPRSSGFSGRSIPLEDYHSNPNQPMSSSNYQDSPYQTPSINSANIMNHASINPNNIFDDGDDGFMTEQQRSGQQMGNSNLGRGAAATAGAAGGRAGLLGGIFGRKAKNYTPSGTYDAVGAESKAEKSEWLARQTKGKRKMRWRVGVGIGLVIVLAIVAGVVGGVLGTRGSDSSSSSSSGDINNAYADTAANGDLDKNSAEIQALMNNKDLHKVFPGMDYTPWGTQYPLCFTYPPSQNNVTRDMAVLSQLTNVVRLYGTDCNQTEMVLHAIDRLELTDMKVWLGVWIDTNQTTTNRQLDQMYKILADTEDLSIFKGVIVGNEALYRAGEDKTQSEQELIDILTDVKSQFKTKGYDLPVATSDLGDNWNAQLVQAVDYVMSNIHPFFAGVTAEAAAGWTWDFWQNHDVILSEGMPNIKQVISETGWPSGGGTDCGGTDGSCAPGQSGAVASVDGMNTFMDTWVCQALENSTDYFWFEAFDEPWKVIYNTDTQQWEDKWGLMDPGRNLKPGLKIPNCGGKTVGS</sequence>
<dbReference type="OrthoDB" id="68336at2759"/>
<comment type="function">
    <text evidence="17">Glucanases play a role in cell expansion during growth, in cell-cell fusion during mating, and in spore release during sporulation. This enzyme may be involved in beta-glucan degradation. Active on laminarin and lichenan.</text>
</comment>
<feature type="region of interest" description="Disordered" evidence="21">
    <location>
        <begin position="218"/>
        <end position="315"/>
    </location>
</feature>
<evidence type="ECO:0000313" key="23">
    <source>
        <dbReference type="EMBL" id="KIX09507.1"/>
    </source>
</evidence>
<keyword evidence="24" id="KW-1185">Reference proteome</keyword>
<evidence type="ECO:0000256" key="6">
    <source>
        <dbReference type="ARBA" id="ARBA00022475"/>
    </source>
</evidence>
<gene>
    <name evidence="23" type="ORF">Z518_00587</name>
</gene>
<feature type="compositionally biased region" description="Polar residues" evidence="21">
    <location>
        <begin position="249"/>
        <end position="285"/>
    </location>
</feature>
<dbReference type="EC" id="3.2.1.39" evidence="5"/>
<keyword evidence="12 22" id="KW-0472">Membrane</keyword>
<dbReference type="InterPro" id="IPR050732">
    <property type="entry name" value="Beta-glucan_modifiers"/>
</dbReference>
<keyword evidence="22" id="KW-0812">Transmembrane</keyword>
<keyword evidence="16" id="KW-0624">Polysaccharide degradation</keyword>
<keyword evidence="6" id="KW-1003">Cell membrane</keyword>
<organism evidence="23 24">
    <name type="scientific">Rhinocladiella mackenziei CBS 650.93</name>
    <dbReference type="NCBI Taxonomy" id="1442369"/>
    <lineage>
        <taxon>Eukaryota</taxon>
        <taxon>Fungi</taxon>
        <taxon>Dikarya</taxon>
        <taxon>Ascomycota</taxon>
        <taxon>Pezizomycotina</taxon>
        <taxon>Eurotiomycetes</taxon>
        <taxon>Chaetothyriomycetidae</taxon>
        <taxon>Chaetothyriales</taxon>
        <taxon>Herpotrichiellaceae</taxon>
        <taxon>Rhinocladiella</taxon>
    </lineage>
</organism>
<dbReference type="AlphaFoldDB" id="A0A0D2G4E1"/>
<dbReference type="GO" id="GO:0009277">
    <property type="term" value="C:fungal-type cell wall"/>
    <property type="evidence" value="ECO:0007669"/>
    <property type="project" value="TreeGrafter"/>
</dbReference>
<keyword evidence="22" id="KW-1133">Transmembrane helix</keyword>
<evidence type="ECO:0000256" key="9">
    <source>
        <dbReference type="ARBA" id="ARBA00022729"/>
    </source>
</evidence>
<evidence type="ECO:0000256" key="3">
    <source>
        <dbReference type="ARBA" id="ARBA00004401"/>
    </source>
</evidence>
<evidence type="ECO:0000256" key="13">
    <source>
        <dbReference type="ARBA" id="ARBA00023180"/>
    </source>
</evidence>
<evidence type="ECO:0000256" key="19">
    <source>
        <dbReference type="ARBA" id="ARBA00043078"/>
    </source>
</evidence>
<feature type="compositionally biased region" description="Polar residues" evidence="21">
    <location>
        <begin position="1"/>
        <end position="10"/>
    </location>
</feature>
<comment type="catalytic activity">
    <reaction evidence="1">
        <text>Hydrolysis of (1-&gt;3)-beta-D-glucosidic linkages in (1-&gt;3)-beta-D-glucans.</text>
        <dbReference type="EC" id="3.2.1.39"/>
    </reaction>
</comment>
<comment type="similarity">
    <text evidence="4 20">Belongs to the glycosyl hydrolase 17 family.</text>
</comment>
<evidence type="ECO:0000256" key="15">
    <source>
        <dbReference type="ARBA" id="ARBA00023316"/>
    </source>
</evidence>
<feature type="transmembrane region" description="Helical" evidence="22">
    <location>
        <begin position="372"/>
        <end position="395"/>
    </location>
</feature>
<evidence type="ECO:0000256" key="10">
    <source>
        <dbReference type="ARBA" id="ARBA00022801"/>
    </source>
</evidence>
<keyword evidence="14" id="KW-0119">Carbohydrate metabolism</keyword>
<evidence type="ECO:0000256" key="16">
    <source>
        <dbReference type="ARBA" id="ARBA00023326"/>
    </source>
</evidence>
<evidence type="ECO:0000256" key="1">
    <source>
        <dbReference type="ARBA" id="ARBA00000382"/>
    </source>
</evidence>
<dbReference type="VEuPathDB" id="FungiDB:Z518_00587"/>
<feature type="compositionally biased region" description="Low complexity" evidence="21">
    <location>
        <begin position="218"/>
        <end position="242"/>
    </location>
</feature>
<evidence type="ECO:0000256" key="12">
    <source>
        <dbReference type="ARBA" id="ARBA00023136"/>
    </source>
</evidence>
<keyword evidence="10" id="KW-0378">Hydrolase</keyword>
<dbReference type="GO" id="GO:0005576">
    <property type="term" value="C:extracellular region"/>
    <property type="evidence" value="ECO:0007669"/>
    <property type="project" value="TreeGrafter"/>
</dbReference>
<dbReference type="Gene3D" id="3.20.20.80">
    <property type="entry name" value="Glycosidases"/>
    <property type="match status" value="1"/>
</dbReference>
<protein>
    <recommendedName>
        <fullName evidence="5">glucan endo-1,3-beta-D-glucosidase</fullName>
        <ecNumber evidence="5">3.2.1.39</ecNumber>
    </recommendedName>
    <alternativeName>
        <fullName evidence="19">Endo-1,3-beta-glucanase btgC</fullName>
    </alternativeName>
    <alternativeName>
        <fullName evidence="18">Laminarinase btgC</fullName>
    </alternativeName>
</protein>
<proteinExistence type="inferred from homology"/>
<feature type="compositionally biased region" description="Polar residues" evidence="21">
    <location>
        <begin position="186"/>
        <end position="197"/>
    </location>
</feature>
<feature type="compositionally biased region" description="Polar residues" evidence="21">
    <location>
        <begin position="296"/>
        <end position="309"/>
    </location>
</feature>
<evidence type="ECO:0000256" key="5">
    <source>
        <dbReference type="ARBA" id="ARBA00012780"/>
    </source>
</evidence>
<evidence type="ECO:0000256" key="18">
    <source>
        <dbReference type="ARBA" id="ARBA00042373"/>
    </source>
</evidence>
<accession>A0A0D2G4E1</accession>
<evidence type="ECO:0000313" key="24">
    <source>
        <dbReference type="Proteomes" id="UP000053617"/>
    </source>
</evidence>
<evidence type="ECO:0000256" key="4">
    <source>
        <dbReference type="ARBA" id="ARBA00008773"/>
    </source>
</evidence>
<dbReference type="InterPro" id="IPR000490">
    <property type="entry name" value="Glyco_hydro_17"/>
</dbReference>
<keyword evidence="9" id="KW-0732">Signal</keyword>
<feature type="region of interest" description="Disordered" evidence="21">
    <location>
        <begin position="1"/>
        <end position="206"/>
    </location>
</feature>
<dbReference type="PANTHER" id="PTHR16631:SF17">
    <property type="entry name" value="GLUCAN ENDO-1,3-BETA-GLUCOSIDASE BTGC"/>
    <property type="match status" value="1"/>
</dbReference>
<evidence type="ECO:0000256" key="22">
    <source>
        <dbReference type="SAM" id="Phobius"/>
    </source>
</evidence>
<name>A0A0D2G4E1_9EURO</name>
<dbReference type="STRING" id="1442369.A0A0D2G4E1"/>
<evidence type="ECO:0000256" key="14">
    <source>
        <dbReference type="ARBA" id="ARBA00023277"/>
    </source>
</evidence>
<dbReference type="GeneID" id="25288658"/>
<dbReference type="SUPFAM" id="SSF51445">
    <property type="entry name" value="(Trans)glycosidases"/>
    <property type="match status" value="1"/>
</dbReference>
<evidence type="ECO:0000256" key="21">
    <source>
        <dbReference type="SAM" id="MobiDB-lite"/>
    </source>
</evidence>
<dbReference type="GO" id="GO:0000272">
    <property type="term" value="P:polysaccharide catabolic process"/>
    <property type="evidence" value="ECO:0007669"/>
    <property type="project" value="UniProtKB-KW"/>
</dbReference>
<evidence type="ECO:0000256" key="17">
    <source>
        <dbReference type="ARBA" id="ARBA00037649"/>
    </source>
</evidence>
<keyword evidence="7" id="KW-0134">Cell wall</keyword>
<dbReference type="FunFam" id="3.20.20.80:FF:000151">
    <property type="entry name" value="Glucan endo-1,3-beta-glucosidase btgC"/>
    <property type="match status" value="1"/>
</dbReference>
<dbReference type="HOGENOM" id="CLU_011476_0_0_1"/>
<dbReference type="GO" id="GO:0042973">
    <property type="term" value="F:glucan endo-1,3-beta-D-glucosidase activity"/>
    <property type="evidence" value="ECO:0007669"/>
    <property type="project" value="UniProtKB-EC"/>
</dbReference>
<evidence type="ECO:0000256" key="20">
    <source>
        <dbReference type="RuleBase" id="RU004335"/>
    </source>
</evidence>
<dbReference type="GO" id="GO:0009986">
    <property type="term" value="C:cell surface"/>
    <property type="evidence" value="ECO:0007669"/>
    <property type="project" value="TreeGrafter"/>
</dbReference>
<feature type="compositionally biased region" description="Pro residues" evidence="21">
    <location>
        <begin position="102"/>
        <end position="111"/>
    </location>
</feature>
<dbReference type="InterPro" id="IPR017853">
    <property type="entry name" value="GH"/>
</dbReference>
<dbReference type="Proteomes" id="UP000053617">
    <property type="component" value="Unassembled WGS sequence"/>
</dbReference>
<dbReference type="RefSeq" id="XP_013276643.1">
    <property type="nucleotide sequence ID" value="XM_013421189.1"/>
</dbReference>
<reference evidence="23 24" key="1">
    <citation type="submission" date="2015-01" db="EMBL/GenBank/DDBJ databases">
        <title>The Genome Sequence of Rhinocladiella mackenzie CBS 650.93.</title>
        <authorList>
            <consortium name="The Broad Institute Genomics Platform"/>
            <person name="Cuomo C."/>
            <person name="de Hoog S."/>
            <person name="Gorbushina A."/>
            <person name="Stielow B."/>
            <person name="Teixiera M."/>
            <person name="Abouelleil A."/>
            <person name="Chapman S.B."/>
            <person name="Priest M."/>
            <person name="Young S.K."/>
            <person name="Wortman J."/>
            <person name="Nusbaum C."/>
            <person name="Birren B."/>
        </authorList>
    </citation>
    <scope>NUCLEOTIDE SEQUENCE [LARGE SCALE GENOMIC DNA]</scope>
    <source>
        <strain evidence="23 24">CBS 650.93</strain>
    </source>
</reference>